<feature type="transmembrane region" description="Helical" evidence="1">
    <location>
        <begin position="121"/>
        <end position="143"/>
    </location>
</feature>
<proteinExistence type="predicted"/>
<dbReference type="Proteomes" id="UP000199584">
    <property type="component" value="Unassembled WGS sequence"/>
</dbReference>
<dbReference type="AlphaFoldDB" id="A0A1I6EIQ7"/>
<evidence type="ECO:0000313" key="2">
    <source>
        <dbReference type="EMBL" id="SFR17656.1"/>
    </source>
</evidence>
<dbReference type="EMBL" id="FOYM01000048">
    <property type="protein sequence ID" value="SFR17656.1"/>
    <property type="molecule type" value="Genomic_DNA"/>
</dbReference>
<gene>
    <name evidence="2" type="ORF">SAMN05660706_14816</name>
</gene>
<keyword evidence="1" id="KW-1133">Transmembrane helix</keyword>
<protein>
    <submittedName>
        <fullName evidence="2">Uncharacterized protein</fullName>
    </submittedName>
</protein>
<sequence>GSFFIVPLGLTQVRTSNLEPRTSRTVRLACVKHAASVRPEPGSNSPYILYTKSLIFTLVCCFLELLAFDELLASQTLFSFQGTFQVAPSRQDLRYITFADFSSTGNFWWERGLFAAPLPPLLLFFVAAAAATLTNISLFLTLCNM</sequence>
<name>A0A1I6EIQ7_9FIRM</name>
<evidence type="ECO:0000313" key="3">
    <source>
        <dbReference type="Proteomes" id="UP000199584"/>
    </source>
</evidence>
<keyword evidence="1" id="KW-0472">Membrane</keyword>
<evidence type="ECO:0000256" key="1">
    <source>
        <dbReference type="SAM" id="Phobius"/>
    </source>
</evidence>
<reference evidence="3" key="1">
    <citation type="submission" date="2016-10" db="EMBL/GenBank/DDBJ databases">
        <authorList>
            <person name="Varghese N."/>
            <person name="Submissions S."/>
        </authorList>
    </citation>
    <scope>NUCLEOTIDE SEQUENCE [LARGE SCALE GENOMIC DNA]</scope>
    <source>
        <strain evidence="3">DSM 3669</strain>
    </source>
</reference>
<keyword evidence="3" id="KW-1185">Reference proteome</keyword>
<keyword evidence="1" id="KW-0812">Transmembrane</keyword>
<organism evidence="2 3">
    <name type="scientific">Desulfoscipio geothermicus DSM 3669</name>
    <dbReference type="NCBI Taxonomy" id="1121426"/>
    <lineage>
        <taxon>Bacteria</taxon>
        <taxon>Bacillati</taxon>
        <taxon>Bacillota</taxon>
        <taxon>Clostridia</taxon>
        <taxon>Eubacteriales</taxon>
        <taxon>Desulfallaceae</taxon>
        <taxon>Desulfoscipio</taxon>
    </lineage>
</organism>
<accession>A0A1I6EIQ7</accession>
<feature type="non-terminal residue" evidence="2">
    <location>
        <position position="1"/>
    </location>
</feature>